<dbReference type="Gene3D" id="1.10.1200.10">
    <property type="entry name" value="ACP-like"/>
    <property type="match status" value="1"/>
</dbReference>
<dbReference type="Proteomes" id="UP000510844">
    <property type="component" value="Chromosome"/>
</dbReference>
<proteinExistence type="predicted"/>
<dbReference type="SUPFAM" id="SSF47336">
    <property type="entry name" value="ACP-like"/>
    <property type="match status" value="1"/>
</dbReference>
<dbReference type="EMBL" id="CP059322">
    <property type="protein sequence ID" value="QLQ36648.1"/>
    <property type="molecule type" value="Genomic_DNA"/>
</dbReference>
<evidence type="ECO:0000313" key="3">
    <source>
        <dbReference type="Proteomes" id="UP000510844"/>
    </source>
</evidence>
<feature type="domain" description="Carrier" evidence="1">
    <location>
        <begin position="3"/>
        <end position="81"/>
    </location>
</feature>
<gene>
    <name evidence="2" type="ORF">H1D33_25835</name>
</gene>
<keyword evidence="3" id="KW-1185">Reference proteome</keyword>
<protein>
    <submittedName>
        <fullName evidence="2">Acyl carrier protein</fullName>
    </submittedName>
</protein>
<dbReference type="AlphaFoldDB" id="A0A7L6B3T5"/>
<evidence type="ECO:0000259" key="1">
    <source>
        <dbReference type="PROSITE" id="PS50075"/>
    </source>
</evidence>
<reference evidence="3" key="1">
    <citation type="submission" date="2020-07" db="EMBL/GenBank/DDBJ databases">
        <title>A new Micromonospora strain with potent antibiotic activity isolated from the microbiome of a mid-Atlantic deep-sea sponge.</title>
        <authorList>
            <person name="Back C.R."/>
            <person name="Stennett H.L."/>
            <person name="Williams S.E."/>
            <person name="Wang L."/>
            <person name="Ojeda Gomez J."/>
            <person name="Abdulle O.M."/>
            <person name="Duffy T."/>
            <person name="Hendry K.R."/>
            <person name="Powell D."/>
            <person name="Stach J.E."/>
            <person name="Essex-Lopresti A.E."/>
            <person name="Willis C.L."/>
            <person name="Curnow P."/>
            <person name="Race P.R."/>
        </authorList>
    </citation>
    <scope>NUCLEOTIDE SEQUENCE [LARGE SCALE GENOMIC DNA]</scope>
    <source>
        <strain evidence="3">28ISP2-46</strain>
    </source>
</reference>
<dbReference type="Pfam" id="PF00550">
    <property type="entry name" value="PP-binding"/>
    <property type="match status" value="1"/>
</dbReference>
<evidence type="ECO:0000313" key="2">
    <source>
        <dbReference type="EMBL" id="QLQ36648.1"/>
    </source>
</evidence>
<accession>A0A7L6B3T5</accession>
<name>A0A7L6B3T5_9ACTN</name>
<dbReference type="InterPro" id="IPR036736">
    <property type="entry name" value="ACP-like_sf"/>
</dbReference>
<dbReference type="RefSeq" id="WP_181569163.1">
    <property type="nucleotide sequence ID" value="NZ_CP059322.2"/>
</dbReference>
<dbReference type="InterPro" id="IPR009081">
    <property type="entry name" value="PP-bd_ACP"/>
</dbReference>
<organism evidence="2 3">
    <name type="scientific">Micromonospora robiginosa</name>
    <dbReference type="NCBI Taxonomy" id="2749844"/>
    <lineage>
        <taxon>Bacteria</taxon>
        <taxon>Bacillati</taxon>
        <taxon>Actinomycetota</taxon>
        <taxon>Actinomycetes</taxon>
        <taxon>Micromonosporales</taxon>
        <taxon>Micromonosporaceae</taxon>
        <taxon>Micromonospora</taxon>
    </lineage>
</organism>
<sequence>MSTDLTTDLADLVEAASDGDITRDDALDAEAPLVALGLTSLGQLRLIQAVERAYGVRLDLDDDPVYLDGVGPLATYLRARGVPG</sequence>
<dbReference type="PROSITE" id="PS50075">
    <property type="entry name" value="CARRIER"/>
    <property type="match status" value="1"/>
</dbReference>
<dbReference type="KEGG" id="mfeu:H1D33_25835"/>
<reference evidence="2 3" key="2">
    <citation type="journal article" date="2021" name="Mar. Drugs">
        <title>A New Micromonospora Strain with Antibiotic Activity Isolated from the Microbiome of a Mid-Atlantic Deep-Sea Sponge.</title>
        <authorList>
            <person name="Back C.R."/>
            <person name="Stennett H.L."/>
            <person name="Williams S.E."/>
            <person name="Wang L."/>
            <person name="Ojeda Gomez J."/>
            <person name="Abdulle O.M."/>
            <person name="Duffy T."/>
            <person name="Neal C."/>
            <person name="Mantell J."/>
            <person name="Jepson M.A."/>
            <person name="Hendry K.R."/>
            <person name="Powell D."/>
            <person name="Stach J.E.M."/>
            <person name="Essex-Lopresti A.E."/>
            <person name="Willis C.L."/>
            <person name="Curnow P."/>
            <person name="Race P.R."/>
        </authorList>
    </citation>
    <scope>NUCLEOTIDE SEQUENCE [LARGE SCALE GENOMIC DNA]</scope>
    <source>
        <strain evidence="2 3">28ISP2-46</strain>
    </source>
</reference>